<protein>
    <recommendedName>
        <fullName evidence="2">RNA pseudouridylate synthase</fullName>
    </recommendedName>
    <alternativeName>
        <fullName evidence="3">RNA-uridine isomerase</fullName>
    </alternativeName>
</protein>
<feature type="domain" description="Pseudouridine synthase RsuA/RluA-like" evidence="4">
    <location>
        <begin position="102"/>
        <end position="248"/>
    </location>
</feature>
<evidence type="ECO:0000313" key="5">
    <source>
        <dbReference type="EMBL" id="MDN4480009.1"/>
    </source>
</evidence>
<evidence type="ECO:0000256" key="2">
    <source>
        <dbReference type="ARBA" id="ARBA00031870"/>
    </source>
</evidence>
<dbReference type="PROSITE" id="PS01129">
    <property type="entry name" value="PSI_RLU"/>
    <property type="match status" value="1"/>
</dbReference>
<evidence type="ECO:0000313" key="6">
    <source>
        <dbReference type="Proteomes" id="UP001172708"/>
    </source>
</evidence>
<dbReference type="SUPFAM" id="SSF55120">
    <property type="entry name" value="Pseudouridine synthase"/>
    <property type="match status" value="1"/>
</dbReference>
<evidence type="ECO:0000259" key="4">
    <source>
        <dbReference type="Pfam" id="PF00849"/>
    </source>
</evidence>
<comment type="caution">
    <text evidence="5">The sequence shown here is derived from an EMBL/GenBank/DDBJ whole genome shotgun (WGS) entry which is preliminary data.</text>
</comment>
<dbReference type="InterPro" id="IPR050188">
    <property type="entry name" value="RluA_PseudoU_synthase"/>
</dbReference>
<dbReference type="RefSeq" id="WP_301141273.1">
    <property type="nucleotide sequence ID" value="NZ_JAUHQA010000001.1"/>
</dbReference>
<organism evidence="5 6">
    <name type="scientific">Demequina muriae</name>
    <dbReference type="NCBI Taxonomy" id="3051664"/>
    <lineage>
        <taxon>Bacteria</taxon>
        <taxon>Bacillati</taxon>
        <taxon>Actinomycetota</taxon>
        <taxon>Actinomycetes</taxon>
        <taxon>Micrococcales</taxon>
        <taxon>Demequinaceae</taxon>
        <taxon>Demequina</taxon>
    </lineage>
</organism>
<reference evidence="5" key="1">
    <citation type="submission" date="2023-06" db="EMBL/GenBank/DDBJ databases">
        <title>Egi l300058.</title>
        <authorList>
            <person name="Gao L."/>
            <person name="Fang B.-Z."/>
            <person name="Li W.-J."/>
        </authorList>
    </citation>
    <scope>NUCLEOTIDE SEQUENCE</scope>
    <source>
        <strain evidence="5">EGI L300058</strain>
    </source>
</reference>
<accession>A0ABT8GF83</accession>
<gene>
    <name evidence="5" type="ORF">QQX02_03605</name>
</gene>
<dbReference type="PANTHER" id="PTHR21600">
    <property type="entry name" value="MITOCHONDRIAL RNA PSEUDOURIDINE SYNTHASE"/>
    <property type="match status" value="1"/>
</dbReference>
<dbReference type="InterPro" id="IPR006224">
    <property type="entry name" value="PsdUridine_synth_RluA-like_CS"/>
</dbReference>
<proteinExistence type="predicted"/>
<dbReference type="InterPro" id="IPR020103">
    <property type="entry name" value="PsdUridine_synth_cat_dom_sf"/>
</dbReference>
<keyword evidence="6" id="KW-1185">Reference proteome</keyword>
<dbReference type="Proteomes" id="UP001172708">
    <property type="component" value="Unassembled WGS sequence"/>
</dbReference>
<evidence type="ECO:0000256" key="1">
    <source>
        <dbReference type="ARBA" id="ARBA00000073"/>
    </source>
</evidence>
<dbReference type="Gene3D" id="3.30.2350.10">
    <property type="entry name" value="Pseudouridine synthase"/>
    <property type="match status" value="1"/>
</dbReference>
<sequence>MPPRSPLPQRHGLDAAWIRTPGTAADAPAPWATMRDFLAARLPARAMVDQMLEAGEFVDTAGRPWGGDEAYRPHTFVWFHRPLAPETPAPFPLDILDVNERFVVVDKPHFMATTPRGAHVSETALVKARLALDLPELAPAHRLDRLTAGVLVLSARREYRGAYQGVFQSGSAHKTYEAIARYDPSLEFPRRLTGRIEKRRGVIQAQIVPGEPNAETLVEVVEVRGGFARYRLTPTTGKTHQLRVQMSALGLPIVGDSLYPSIVDVAPDDFTDPLQLVARRLRFEDPIDGSQRDYSSARPLAWPST</sequence>
<name>A0ABT8GF83_9MICO</name>
<dbReference type="InterPro" id="IPR006145">
    <property type="entry name" value="PsdUridine_synth_RsuA/RluA"/>
</dbReference>
<dbReference type="EMBL" id="JAUHQA010000001">
    <property type="protein sequence ID" value="MDN4480009.1"/>
    <property type="molecule type" value="Genomic_DNA"/>
</dbReference>
<dbReference type="PANTHER" id="PTHR21600:SF84">
    <property type="entry name" value="PSEUDOURIDINE SYNTHASE RSUA_RLUA-LIKE DOMAIN-CONTAINING PROTEIN"/>
    <property type="match status" value="1"/>
</dbReference>
<dbReference type="Pfam" id="PF00849">
    <property type="entry name" value="PseudoU_synth_2"/>
    <property type="match status" value="1"/>
</dbReference>
<comment type="catalytic activity">
    <reaction evidence="1">
        <text>a uridine in RNA = a pseudouridine in RNA</text>
        <dbReference type="Rhea" id="RHEA:48348"/>
        <dbReference type="Rhea" id="RHEA-COMP:12068"/>
        <dbReference type="Rhea" id="RHEA-COMP:12069"/>
        <dbReference type="ChEBI" id="CHEBI:65314"/>
        <dbReference type="ChEBI" id="CHEBI:65315"/>
    </reaction>
</comment>
<evidence type="ECO:0000256" key="3">
    <source>
        <dbReference type="ARBA" id="ARBA00033164"/>
    </source>
</evidence>